<name>A0A9Q3ETW6_9BASI</name>
<feature type="compositionally biased region" description="Polar residues" evidence="1">
    <location>
        <begin position="21"/>
        <end position="32"/>
    </location>
</feature>
<evidence type="ECO:0000256" key="1">
    <source>
        <dbReference type="SAM" id="MobiDB-lite"/>
    </source>
</evidence>
<proteinExistence type="predicted"/>
<dbReference type="Proteomes" id="UP000765509">
    <property type="component" value="Unassembled WGS sequence"/>
</dbReference>
<feature type="region of interest" description="Disordered" evidence="1">
    <location>
        <begin position="1"/>
        <end position="72"/>
    </location>
</feature>
<comment type="caution">
    <text evidence="2">The sequence shown here is derived from an EMBL/GenBank/DDBJ whole genome shotgun (WGS) entry which is preliminary data.</text>
</comment>
<sequence>MKQMQDLLLTQGKKKGRRRQSTSFTPGASPSEPTLPRHVRPSEAPISPKPRPRATSTPGTESRPQHHQRRAFYPHLQAQVYYNIKHSDRIGLLLRLKMNIIT</sequence>
<dbReference type="EMBL" id="AVOT02033101">
    <property type="protein sequence ID" value="MBW0526954.1"/>
    <property type="molecule type" value="Genomic_DNA"/>
</dbReference>
<gene>
    <name evidence="2" type="ORF">O181_066669</name>
</gene>
<keyword evidence="3" id="KW-1185">Reference proteome</keyword>
<organism evidence="2 3">
    <name type="scientific">Austropuccinia psidii MF-1</name>
    <dbReference type="NCBI Taxonomy" id="1389203"/>
    <lineage>
        <taxon>Eukaryota</taxon>
        <taxon>Fungi</taxon>
        <taxon>Dikarya</taxon>
        <taxon>Basidiomycota</taxon>
        <taxon>Pucciniomycotina</taxon>
        <taxon>Pucciniomycetes</taxon>
        <taxon>Pucciniales</taxon>
        <taxon>Sphaerophragmiaceae</taxon>
        <taxon>Austropuccinia</taxon>
    </lineage>
</organism>
<evidence type="ECO:0000313" key="3">
    <source>
        <dbReference type="Proteomes" id="UP000765509"/>
    </source>
</evidence>
<accession>A0A9Q3ETW6</accession>
<protein>
    <submittedName>
        <fullName evidence="2">Uncharacterized protein</fullName>
    </submittedName>
</protein>
<reference evidence="2" key="1">
    <citation type="submission" date="2021-03" db="EMBL/GenBank/DDBJ databases">
        <title>Draft genome sequence of rust myrtle Austropuccinia psidii MF-1, a brazilian biotype.</title>
        <authorList>
            <person name="Quecine M.C."/>
            <person name="Pachon D.M.R."/>
            <person name="Bonatelli M.L."/>
            <person name="Correr F.H."/>
            <person name="Franceschini L.M."/>
            <person name="Leite T.F."/>
            <person name="Margarido G.R.A."/>
            <person name="Almeida C.A."/>
            <person name="Ferrarezi J.A."/>
            <person name="Labate C.A."/>
        </authorList>
    </citation>
    <scope>NUCLEOTIDE SEQUENCE</scope>
    <source>
        <strain evidence="2">MF-1</strain>
    </source>
</reference>
<evidence type="ECO:0000313" key="2">
    <source>
        <dbReference type="EMBL" id="MBW0526954.1"/>
    </source>
</evidence>
<dbReference type="AlphaFoldDB" id="A0A9Q3ETW6"/>